<evidence type="ECO:0000256" key="1">
    <source>
        <dbReference type="ARBA" id="ARBA00004651"/>
    </source>
</evidence>
<evidence type="ECO:0000313" key="12">
    <source>
        <dbReference type="Proteomes" id="UP000268535"/>
    </source>
</evidence>
<dbReference type="GO" id="GO:0005886">
    <property type="term" value="C:plasma membrane"/>
    <property type="evidence" value="ECO:0007669"/>
    <property type="project" value="UniProtKB-SubCell"/>
</dbReference>
<keyword evidence="8 10" id="KW-0472">Membrane</keyword>
<evidence type="ECO:0000256" key="6">
    <source>
        <dbReference type="ARBA" id="ARBA00022692"/>
    </source>
</evidence>
<organism evidence="11 12">
    <name type="scientific">Caulochytrium protostelioides</name>
    <dbReference type="NCBI Taxonomy" id="1555241"/>
    <lineage>
        <taxon>Eukaryota</taxon>
        <taxon>Fungi</taxon>
        <taxon>Fungi incertae sedis</taxon>
        <taxon>Chytridiomycota</taxon>
        <taxon>Chytridiomycota incertae sedis</taxon>
        <taxon>Chytridiomycetes</taxon>
        <taxon>Caulochytriales</taxon>
        <taxon>Caulochytriaceae</taxon>
        <taxon>Caulochytrium</taxon>
    </lineage>
</organism>
<name>A0A4P9WXM0_9FUNG</name>
<dbReference type="PANTHER" id="PTHR22914">
    <property type="entry name" value="CHITIN SYNTHASE"/>
    <property type="match status" value="1"/>
</dbReference>
<dbReference type="AlphaFoldDB" id="A0A4P9WXM0"/>
<keyword evidence="6 10" id="KW-0812">Transmembrane</keyword>
<evidence type="ECO:0000313" key="11">
    <source>
        <dbReference type="EMBL" id="RKO96036.1"/>
    </source>
</evidence>
<keyword evidence="7 10" id="KW-1133">Transmembrane helix</keyword>
<feature type="non-terminal residue" evidence="11">
    <location>
        <position position="502"/>
    </location>
</feature>
<dbReference type="SUPFAM" id="SSF53448">
    <property type="entry name" value="Nucleotide-diphospho-sugar transferases"/>
    <property type="match status" value="1"/>
</dbReference>
<protein>
    <recommendedName>
        <fullName evidence="2">chitin synthase</fullName>
        <ecNumber evidence="2">2.4.1.16</ecNumber>
    </recommendedName>
</protein>
<comment type="subcellular location">
    <subcellularLocation>
        <location evidence="1">Cell membrane</location>
        <topology evidence="1">Multi-pass membrane protein</topology>
    </subcellularLocation>
</comment>
<keyword evidence="5" id="KW-0808">Transferase</keyword>
<dbReference type="EC" id="2.4.1.16" evidence="2"/>
<accession>A0A4P9WXM0</accession>
<dbReference type="GO" id="GO:0030428">
    <property type="term" value="C:cell septum"/>
    <property type="evidence" value="ECO:0007669"/>
    <property type="project" value="TreeGrafter"/>
</dbReference>
<keyword evidence="3" id="KW-1003">Cell membrane</keyword>
<dbReference type="Pfam" id="PF03142">
    <property type="entry name" value="Chitin_synth_2"/>
    <property type="match status" value="1"/>
</dbReference>
<evidence type="ECO:0000256" key="5">
    <source>
        <dbReference type="ARBA" id="ARBA00022679"/>
    </source>
</evidence>
<evidence type="ECO:0000256" key="9">
    <source>
        <dbReference type="ARBA" id="ARBA00023180"/>
    </source>
</evidence>
<dbReference type="GO" id="GO:0031505">
    <property type="term" value="P:fungal-type cell wall organization"/>
    <property type="evidence" value="ECO:0007669"/>
    <property type="project" value="TreeGrafter"/>
</dbReference>
<gene>
    <name evidence="11" type="ORF">CAUPRSCDRAFT_8587</name>
</gene>
<feature type="transmembrane region" description="Helical" evidence="10">
    <location>
        <begin position="16"/>
        <end position="37"/>
    </location>
</feature>
<proteinExistence type="predicted"/>
<dbReference type="PANTHER" id="PTHR22914:SF13">
    <property type="entry name" value="CHITIN SYNTHASE"/>
    <property type="match status" value="1"/>
</dbReference>
<reference evidence="12" key="1">
    <citation type="journal article" date="2018" name="Nat. Microbiol.">
        <title>Leveraging single-cell genomics to expand the fungal tree of life.</title>
        <authorList>
            <person name="Ahrendt S.R."/>
            <person name="Quandt C.A."/>
            <person name="Ciobanu D."/>
            <person name="Clum A."/>
            <person name="Salamov A."/>
            <person name="Andreopoulos B."/>
            <person name="Cheng J.F."/>
            <person name="Woyke T."/>
            <person name="Pelin A."/>
            <person name="Henrissat B."/>
            <person name="Reynolds N.K."/>
            <person name="Benny G.L."/>
            <person name="Smith M.E."/>
            <person name="James T.Y."/>
            <person name="Grigoriev I.V."/>
        </authorList>
    </citation>
    <scope>NUCLEOTIDE SEQUENCE [LARGE SCALE GENOMIC DNA]</scope>
    <source>
        <strain evidence="12">ATCC 52028</strain>
    </source>
</reference>
<evidence type="ECO:0000256" key="4">
    <source>
        <dbReference type="ARBA" id="ARBA00022676"/>
    </source>
</evidence>
<keyword evidence="4" id="KW-0328">Glycosyltransferase</keyword>
<dbReference type="InterPro" id="IPR004835">
    <property type="entry name" value="Chitin_synth"/>
</dbReference>
<feature type="transmembrane region" description="Helical" evidence="10">
    <location>
        <begin position="412"/>
        <end position="432"/>
    </location>
</feature>
<evidence type="ECO:0000256" key="2">
    <source>
        <dbReference type="ARBA" id="ARBA00012543"/>
    </source>
</evidence>
<keyword evidence="9" id="KW-0325">Glycoprotein</keyword>
<evidence type="ECO:0000256" key="8">
    <source>
        <dbReference type="ARBA" id="ARBA00023136"/>
    </source>
</evidence>
<evidence type="ECO:0000256" key="10">
    <source>
        <dbReference type="SAM" id="Phobius"/>
    </source>
</evidence>
<sequence>MKNEPGSVVRCQVSTIILYTCTGVIVGIMVIKFLAALQFTKKRLPEKFDRFVILQVPCYTEGEASLRKTIDSLALLDYDDTRKLLFLIADGMVKGAGNDLPTPDLVLKILGVNPEAISAEAYSYVSIGEGSKQHNKAKVYSGLYSIQARYIPFLVVVKCGKETETSRAGNRGKCDSQIIIMRFLNRVHYQAPMNPLELEMYHHMKNIIGVDPYLYEYTLMVDADTEVEADSLNRLIAVMVTDGKIMGLCGETKIRNERSSWVTMLQVFEYYISQNCTKAFESLFGNVTCLPGCFCMYRIRSPEKKIPLLIASDVIAQYEENKVDTLHKKNLLSLGEDRYLTTLMLKTFPEYRNKFTGDALCYTIVPDQFAVLLSQRRRWINSTVHNLFELLFLPELCGCLLFSMRTVVFMDLFATLIMPAVTCYLVYLIYNVAAAGEVATITVIMICASYGLQAIIFLLKRQWQHIGWLVVSILALPVFSFWLPLYAYWHFDDFSWGNTRKI</sequence>
<dbReference type="Proteomes" id="UP000268535">
    <property type="component" value="Unassembled WGS sequence"/>
</dbReference>
<dbReference type="GO" id="GO:0004100">
    <property type="term" value="F:chitin synthase activity"/>
    <property type="evidence" value="ECO:0007669"/>
    <property type="project" value="UniProtKB-EC"/>
</dbReference>
<feature type="transmembrane region" description="Helical" evidence="10">
    <location>
        <begin position="438"/>
        <end position="459"/>
    </location>
</feature>
<dbReference type="InterPro" id="IPR029044">
    <property type="entry name" value="Nucleotide-diphossugar_trans"/>
</dbReference>
<evidence type="ECO:0000256" key="3">
    <source>
        <dbReference type="ARBA" id="ARBA00022475"/>
    </source>
</evidence>
<dbReference type="GO" id="GO:0006031">
    <property type="term" value="P:chitin biosynthetic process"/>
    <property type="evidence" value="ECO:0007669"/>
    <property type="project" value="TreeGrafter"/>
</dbReference>
<dbReference type="EMBL" id="ML010468">
    <property type="protein sequence ID" value="RKO96036.1"/>
    <property type="molecule type" value="Genomic_DNA"/>
</dbReference>
<feature type="transmembrane region" description="Helical" evidence="10">
    <location>
        <begin position="466"/>
        <end position="489"/>
    </location>
</feature>
<evidence type="ECO:0000256" key="7">
    <source>
        <dbReference type="ARBA" id="ARBA00022989"/>
    </source>
</evidence>